<accession>A0A0A8YEH1</accession>
<reference evidence="2" key="2">
    <citation type="journal article" date="2015" name="Data Brief">
        <title>Shoot transcriptome of the giant reed, Arundo donax.</title>
        <authorList>
            <person name="Barrero R.A."/>
            <person name="Guerrero F.D."/>
            <person name="Moolhuijzen P."/>
            <person name="Goolsby J.A."/>
            <person name="Tidwell J."/>
            <person name="Bellgard S.E."/>
            <person name="Bellgard M.I."/>
        </authorList>
    </citation>
    <scope>NUCLEOTIDE SEQUENCE</scope>
    <source>
        <tissue evidence="2">Shoot tissue taken approximately 20 cm above the soil surface</tissue>
    </source>
</reference>
<sequence length="34" mass="4201">MFLLLPLLRKFVLELFAQDINYIQYAWQHILGRH</sequence>
<protein>
    <submittedName>
        <fullName evidence="2">Uncharacterized protein</fullName>
    </submittedName>
</protein>
<evidence type="ECO:0000256" key="1">
    <source>
        <dbReference type="SAM" id="SignalP"/>
    </source>
</evidence>
<feature type="chain" id="PRO_5002043341" evidence="1">
    <location>
        <begin position="18"/>
        <end position="34"/>
    </location>
</feature>
<keyword evidence="1" id="KW-0732">Signal</keyword>
<reference evidence="2" key="1">
    <citation type="submission" date="2014-09" db="EMBL/GenBank/DDBJ databases">
        <authorList>
            <person name="Magalhaes I.L.F."/>
            <person name="Oliveira U."/>
            <person name="Santos F.R."/>
            <person name="Vidigal T.H.D.A."/>
            <person name="Brescovit A.D."/>
            <person name="Santos A.J."/>
        </authorList>
    </citation>
    <scope>NUCLEOTIDE SEQUENCE</scope>
    <source>
        <tissue evidence="2">Shoot tissue taken approximately 20 cm above the soil surface</tissue>
    </source>
</reference>
<feature type="signal peptide" evidence="1">
    <location>
        <begin position="1"/>
        <end position="17"/>
    </location>
</feature>
<organism evidence="2">
    <name type="scientific">Arundo donax</name>
    <name type="common">Giant reed</name>
    <name type="synonym">Donax arundinaceus</name>
    <dbReference type="NCBI Taxonomy" id="35708"/>
    <lineage>
        <taxon>Eukaryota</taxon>
        <taxon>Viridiplantae</taxon>
        <taxon>Streptophyta</taxon>
        <taxon>Embryophyta</taxon>
        <taxon>Tracheophyta</taxon>
        <taxon>Spermatophyta</taxon>
        <taxon>Magnoliopsida</taxon>
        <taxon>Liliopsida</taxon>
        <taxon>Poales</taxon>
        <taxon>Poaceae</taxon>
        <taxon>PACMAD clade</taxon>
        <taxon>Arundinoideae</taxon>
        <taxon>Arundineae</taxon>
        <taxon>Arundo</taxon>
    </lineage>
</organism>
<dbReference type="AlphaFoldDB" id="A0A0A8YEH1"/>
<name>A0A0A8YEH1_ARUDO</name>
<evidence type="ECO:0000313" key="2">
    <source>
        <dbReference type="EMBL" id="JAD24534.1"/>
    </source>
</evidence>
<dbReference type="EMBL" id="GBRH01273361">
    <property type="protein sequence ID" value="JAD24534.1"/>
    <property type="molecule type" value="Transcribed_RNA"/>
</dbReference>
<proteinExistence type="predicted"/>